<protein>
    <submittedName>
        <fullName evidence="1">Uncharacterized protein</fullName>
    </submittedName>
</protein>
<sequence length="69" mass="8040">MTRYYGSYADIILLEAELTEVNNQIDAMYDFWNENSVPESLVARAESLEKELETLKRTRTRGGLVCRCY</sequence>
<evidence type="ECO:0000313" key="1">
    <source>
        <dbReference type="EMBL" id="DAE28919.1"/>
    </source>
</evidence>
<accession>A0A8S5RC40</accession>
<dbReference type="EMBL" id="BK059091">
    <property type="protein sequence ID" value="DAE28919.1"/>
    <property type="molecule type" value="Genomic_DNA"/>
</dbReference>
<proteinExistence type="predicted"/>
<name>A0A8S5RC40_9VIRU</name>
<reference evidence="1" key="1">
    <citation type="journal article" date="2021" name="Proc. Natl. Acad. Sci. U.S.A.">
        <title>A Catalog of Tens of Thousands of Viruses from Human Metagenomes Reveals Hidden Associations with Chronic Diseases.</title>
        <authorList>
            <person name="Tisza M.J."/>
            <person name="Buck C.B."/>
        </authorList>
    </citation>
    <scope>NUCLEOTIDE SEQUENCE</scope>
    <source>
        <strain evidence="1">CtmTa7</strain>
    </source>
</reference>
<organism evidence="1">
    <name type="scientific">virus sp. ctmTa7</name>
    <dbReference type="NCBI Taxonomy" id="2828255"/>
    <lineage>
        <taxon>Viruses</taxon>
    </lineage>
</organism>